<name>A0A8X6LY87_TRICU</name>
<evidence type="ECO:0000313" key="1">
    <source>
        <dbReference type="EMBL" id="GFR25072.1"/>
    </source>
</evidence>
<comment type="caution">
    <text evidence="1">The sequence shown here is derived from an EMBL/GenBank/DDBJ whole genome shotgun (WGS) entry which is preliminary data.</text>
</comment>
<accession>A0A8X6LY87</accession>
<protein>
    <submittedName>
        <fullName evidence="1">Uncharacterized protein</fullName>
    </submittedName>
</protein>
<dbReference type="AlphaFoldDB" id="A0A8X6LY87"/>
<gene>
    <name evidence="1" type="ORF">TNCT_447691</name>
</gene>
<reference evidence="1" key="1">
    <citation type="submission" date="2020-07" db="EMBL/GenBank/DDBJ databases">
        <title>Multicomponent nature underlies the extraordinary mechanical properties of spider dragline silk.</title>
        <authorList>
            <person name="Kono N."/>
            <person name="Nakamura H."/>
            <person name="Mori M."/>
            <person name="Yoshida Y."/>
            <person name="Ohtoshi R."/>
            <person name="Malay A.D."/>
            <person name="Moran D.A.P."/>
            <person name="Tomita M."/>
            <person name="Numata K."/>
            <person name="Arakawa K."/>
        </authorList>
    </citation>
    <scope>NUCLEOTIDE SEQUENCE</scope>
</reference>
<keyword evidence="2" id="KW-1185">Reference proteome</keyword>
<organism evidence="1 2">
    <name type="scientific">Trichonephila clavata</name>
    <name type="common">Joro spider</name>
    <name type="synonym">Nephila clavata</name>
    <dbReference type="NCBI Taxonomy" id="2740835"/>
    <lineage>
        <taxon>Eukaryota</taxon>
        <taxon>Metazoa</taxon>
        <taxon>Ecdysozoa</taxon>
        <taxon>Arthropoda</taxon>
        <taxon>Chelicerata</taxon>
        <taxon>Arachnida</taxon>
        <taxon>Araneae</taxon>
        <taxon>Araneomorphae</taxon>
        <taxon>Entelegynae</taxon>
        <taxon>Araneoidea</taxon>
        <taxon>Nephilidae</taxon>
        <taxon>Trichonephila</taxon>
    </lineage>
</organism>
<dbReference type="Proteomes" id="UP000887116">
    <property type="component" value="Unassembled WGS sequence"/>
</dbReference>
<evidence type="ECO:0000313" key="2">
    <source>
        <dbReference type="Proteomes" id="UP000887116"/>
    </source>
</evidence>
<proteinExistence type="predicted"/>
<dbReference type="EMBL" id="BMAO01018659">
    <property type="protein sequence ID" value="GFR25072.1"/>
    <property type="molecule type" value="Genomic_DNA"/>
</dbReference>
<sequence>MYSGAENRPMGSQGFGAENQWENDFSYGHSTSPEGVFAVSFGPMVAEACNCLVSGQQMSKVKMSSTAPFLLCPLSPLHCRSCLPHLGH</sequence>